<evidence type="ECO:0000313" key="2">
    <source>
        <dbReference type="EMBL" id="CUN07662.1"/>
    </source>
</evidence>
<organism evidence="2 3">
    <name type="scientific">Anaerostipes hadrus</name>
    <dbReference type="NCBI Taxonomy" id="649756"/>
    <lineage>
        <taxon>Bacteria</taxon>
        <taxon>Bacillati</taxon>
        <taxon>Bacillota</taxon>
        <taxon>Clostridia</taxon>
        <taxon>Lachnospirales</taxon>
        <taxon>Lachnospiraceae</taxon>
        <taxon>Anaerostipes</taxon>
    </lineage>
</organism>
<keyword evidence="1" id="KW-0812">Transmembrane</keyword>
<accession>A0A173TXN9</accession>
<sequence length="40" mass="4377">MTAFLSELVSYVLKFAILFACFAAGIYFGVGRAKAKKKES</sequence>
<protein>
    <submittedName>
        <fullName evidence="2">Uncharacterized protein</fullName>
    </submittedName>
</protein>
<name>A0A173TXN9_ANAHA</name>
<evidence type="ECO:0000256" key="1">
    <source>
        <dbReference type="SAM" id="Phobius"/>
    </source>
</evidence>
<dbReference type="AlphaFoldDB" id="A0A173TXN9"/>
<dbReference type="Proteomes" id="UP000095553">
    <property type="component" value="Unassembled WGS sequence"/>
</dbReference>
<keyword evidence="1" id="KW-1133">Transmembrane helix</keyword>
<keyword evidence="1" id="KW-0472">Membrane</keyword>
<feature type="transmembrane region" description="Helical" evidence="1">
    <location>
        <begin position="12"/>
        <end position="30"/>
    </location>
</feature>
<dbReference type="RefSeq" id="WP_276324993.1">
    <property type="nucleotide sequence ID" value="NZ_CYXY01000015.1"/>
</dbReference>
<reference evidence="2 3" key="1">
    <citation type="submission" date="2015-09" db="EMBL/GenBank/DDBJ databases">
        <authorList>
            <consortium name="Pathogen Informatics"/>
        </authorList>
    </citation>
    <scope>NUCLEOTIDE SEQUENCE [LARGE SCALE GENOMIC DNA]</scope>
    <source>
        <strain evidence="2 3">2789STDY5834959</strain>
    </source>
</reference>
<gene>
    <name evidence="2" type="ORF">ERS852571_02369</name>
</gene>
<evidence type="ECO:0000313" key="3">
    <source>
        <dbReference type="Proteomes" id="UP000095553"/>
    </source>
</evidence>
<dbReference type="EMBL" id="CYXY01000015">
    <property type="protein sequence ID" value="CUN07662.1"/>
    <property type="molecule type" value="Genomic_DNA"/>
</dbReference>
<proteinExistence type="predicted"/>